<comment type="function">
    <text evidence="7">Nucleotidase that shows phosphatase activity on nucleoside 5'-monophosphates.</text>
</comment>
<feature type="domain" description="Survival protein SurE-like phosphatase/nucleotidase" evidence="8">
    <location>
        <begin position="11"/>
        <end position="193"/>
    </location>
</feature>
<keyword evidence="6 7" id="KW-0378">Hydrolase</keyword>
<accession>A0ABV8UL14</accession>
<dbReference type="Proteomes" id="UP001595799">
    <property type="component" value="Unassembled WGS sequence"/>
</dbReference>
<comment type="catalytic activity">
    <reaction evidence="1 7">
        <text>a ribonucleoside 5'-phosphate + H2O = a ribonucleoside + phosphate</text>
        <dbReference type="Rhea" id="RHEA:12484"/>
        <dbReference type="ChEBI" id="CHEBI:15377"/>
        <dbReference type="ChEBI" id="CHEBI:18254"/>
        <dbReference type="ChEBI" id="CHEBI:43474"/>
        <dbReference type="ChEBI" id="CHEBI:58043"/>
        <dbReference type="EC" id="3.1.3.5"/>
    </reaction>
</comment>
<dbReference type="InterPro" id="IPR002828">
    <property type="entry name" value="SurE-like_Pase/nucleotidase"/>
</dbReference>
<dbReference type="HAMAP" id="MF_00060">
    <property type="entry name" value="SurE"/>
    <property type="match status" value="1"/>
</dbReference>
<feature type="binding site" evidence="7">
    <location>
        <position position="101"/>
    </location>
    <ligand>
        <name>a divalent metal cation</name>
        <dbReference type="ChEBI" id="CHEBI:60240"/>
    </ligand>
</feature>
<name>A0ABV8UL14_9PROT</name>
<comment type="subcellular location">
    <subcellularLocation>
        <location evidence="7">Cytoplasm</location>
    </subcellularLocation>
</comment>
<feature type="binding site" evidence="7">
    <location>
        <position position="17"/>
    </location>
    <ligand>
        <name>a divalent metal cation</name>
        <dbReference type="ChEBI" id="CHEBI:60240"/>
    </ligand>
</feature>
<dbReference type="EC" id="3.1.3.5" evidence="7"/>
<dbReference type="PANTHER" id="PTHR30457">
    <property type="entry name" value="5'-NUCLEOTIDASE SURE"/>
    <property type="match status" value="1"/>
</dbReference>
<dbReference type="InterPro" id="IPR036523">
    <property type="entry name" value="SurE-like_sf"/>
</dbReference>
<dbReference type="InterPro" id="IPR030048">
    <property type="entry name" value="SurE"/>
</dbReference>
<evidence type="ECO:0000256" key="1">
    <source>
        <dbReference type="ARBA" id="ARBA00000815"/>
    </source>
</evidence>
<dbReference type="PANTHER" id="PTHR30457:SF12">
    <property type="entry name" value="5'_3'-NUCLEOTIDASE SURE"/>
    <property type="match status" value="1"/>
</dbReference>
<dbReference type="NCBIfam" id="NF001490">
    <property type="entry name" value="PRK00346.1-4"/>
    <property type="match status" value="1"/>
</dbReference>
<dbReference type="Pfam" id="PF01975">
    <property type="entry name" value="SurE"/>
    <property type="match status" value="1"/>
</dbReference>
<keyword evidence="10" id="KW-1185">Reference proteome</keyword>
<evidence type="ECO:0000259" key="8">
    <source>
        <dbReference type="Pfam" id="PF01975"/>
    </source>
</evidence>
<dbReference type="Gene3D" id="3.40.1210.10">
    <property type="entry name" value="Survival protein SurE-like phosphatase/nucleotidase"/>
    <property type="match status" value="1"/>
</dbReference>
<dbReference type="EMBL" id="JBHSCW010000003">
    <property type="protein sequence ID" value="MFC4351301.1"/>
    <property type="molecule type" value="Genomic_DNA"/>
</dbReference>
<evidence type="ECO:0000313" key="9">
    <source>
        <dbReference type="EMBL" id="MFC4351301.1"/>
    </source>
</evidence>
<keyword evidence="3 7" id="KW-0963">Cytoplasm</keyword>
<evidence type="ECO:0000256" key="5">
    <source>
        <dbReference type="ARBA" id="ARBA00022741"/>
    </source>
</evidence>
<dbReference type="SUPFAM" id="SSF64167">
    <property type="entry name" value="SurE-like"/>
    <property type="match status" value="1"/>
</dbReference>
<evidence type="ECO:0000256" key="7">
    <source>
        <dbReference type="HAMAP-Rule" id="MF_00060"/>
    </source>
</evidence>
<comment type="cofactor">
    <cofactor evidence="7">
        <name>a divalent metal cation</name>
        <dbReference type="ChEBI" id="CHEBI:60240"/>
    </cofactor>
    <text evidence="7">Binds 1 divalent metal cation per subunit.</text>
</comment>
<organism evidence="9 10">
    <name type="scientific">Fodinicurvata halophila</name>
    <dbReference type="NCBI Taxonomy" id="1419723"/>
    <lineage>
        <taxon>Bacteria</taxon>
        <taxon>Pseudomonadati</taxon>
        <taxon>Pseudomonadota</taxon>
        <taxon>Alphaproteobacteria</taxon>
        <taxon>Rhodospirillales</taxon>
        <taxon>Rhodovibrionaceae</taxon>
        <taxon>Fodinicurvata</taxon>
    </lineage>
</organism>
<protein>
    <recommendedName>
        <fullName evidence="7">5'-nucleotidase SurE</fullName>
        <ecNumber evidence="7">3.1.3.5</ecNumber>
    </recommendedName>
    <alternativeName>
        <fullName evidence="7">Nucleoside 5'-monophosphate phosphohydrolase</fullName>
    </alternativeName>
</protein>
<dbReference type="GO" id="GO:0008254">
    <property type="term" value="F:3'-nucleotidase activity"/>
    <property type="evidence" value="ECO:0007669"/>
    <property type="project" value="UniProtKB-EC"/>
</dbReference>
<reference evidence="10" key="1">
    <citation type="journal article" date="2019" name="Int. J. Syst. Evol. Microbiol.">
        <title>The Global Catalogue of Microorganisms (GCM) 10K type strain sequencing project: providing services to taxonomists for standard genome sequencing and annotation.</title>
        <authorList>
            <consortium name="The Broad Institute Genomics Platform"/>
            <consortium name="The Broad Institute Genome Sequencing Center for Infectious Disease"/>
            <person name="Wu L."/>
            <person name="Ma J."/>
        </authorList>
    </citation>
    <scope>NUCLEOTIDE SEQUENCE [LARGE SCALE GENOMIC DNA]</scope>
    <source>
        <strain evidence="10">CECT 8472</strain>
    </source>
</reference>
<comment type="similarity">
    <text evidence="2 7">Belongs to the SurE nucleotidase family.</text>
</comment>
<comment type="caution">
    <text evidence="9">The sequence shown here is derived from an EMBL/GenBank/DDBJ whole genome shotgun (WGS) entry which is preliminary data.</text>
</comment>
<feature type="binding site" evidence="7">
    <location>
        <position position="48"/>
    </location>
    <ligand>
        <name>a divalent metal cation</name>
        <dbReference type="ChEBI" id="CHEBI:60240"/>
    </ligand>
</feature>
<proteinExistence type="inferred from homology"/>
<keyword evidence="5 7" id="KW-0547">Nucleotide-binding</keyword>
<evidence type="ECO:0000256" key="6">
    <source>
        <dbReference type="ARBA" id="ARBA00022801"/>
    </source>
</evidence>
<sequence length="263" mass="28387">MTAETLRSARILVTNDDGIHAPGLHALERIAHSLSDDVWTVAPETEQSAASHSLTTRRPLRVRRFGDRRFAVDGTPTDCVLVAVNSILKEQKPVVLLSGINHGGNLAEDVGYSGTVAAAMEGALLGLKAIAFSQLRKDDNPAEFGMAEHLAPGIVEKLYHLSWSPDLLFNVNFPARSVEQVSGIRIGRQGRRDVMVGLVEGQDPAGRPYVWIGDFGPDQSQEEGTDLAGIREGAITITPLHQNLTDEQALVQLSEVFGEPGRA</sequence>
<evidence type="ECO:0000256" key="3">
    <source>
        <dbReference type="ARBA" id="ARBA00022490"/>
    </source>
</evidence>
<dbReference type="NCBIfam" id="TIGR00087">
    <property type="entry name" value="surE"/>
    <property type="match status" value="1"/>
</dbReference>
<evidence type="ECO:0000313" key="10">
    <source>
        <dbReference type="Proteomes" id="UP001595799"/>
    </source>
</evidence>
<evidence type="ECO:0000256" key="2">
    <source>
        <dbReference type="ARBA" id="ARBA00011062"/>
    </source>
</evidence>
<feature type="binding site" evidence="7">
    <location>
        <position position="16"/>
    </location>
    <ligand>
        <name>a divalent metal cation</name>
        <dbReference type="ChEBI" id="CHEBI:60240"/>
    </ligand>
</feature>
<keyword evidence="4 7" id="KW-0479">Metal-binding</keyword>
<gene>
    <name evidence="7 9" type="primary">surE</name>
    <name evidence="9" type="ORF">ACFOW6_07080</name>
</gene>
<evidence type="ECO:0000256" key="4">
    <source>
        <dbReference type="ARBA" id="ARBA00022723"/>
    </source>
</evidence>
<dbReference type="RefSeq" id="WP_382421636.1">
    <property type="nucleotide sequence ID" value="NZ_JBHSCW010000003.1"/>
</dbReference>